<protein>
    <recommendedName>
        <fullName evidence="4">F-box domain-containing protein</fullName>
    </recommendedName>
</protein>
<sequence>MAPGRRRHRRGGDERAPKTKTSSRKKEATAAGPATSVHDIPDHVLELIFLRLDSCASVVRAASACTRWCLLLAGSAFASRFGSLPLLAGHYHTVHNFFDRSLAASRATPVFVPSPGMAGVDPRHFSLDFLPDSTSWELADSRGGLLLLFKKSTAQASWSWTGYRYLPDQLVVCEPSTRRHQGILSPPYLQGKCIGLFLLHGDGDDVSGGRRIGMSNFRILAVLHEFKPWVYGRIGPVACAFSSGCDGGWRVLPESAAAFDGDAAVPDRVEQISFTGRVGGSAYWAIGQEHGASMLVLDVATAAFSVVTFPDHLVRSHDRHNFRVISGDYGGLRVVRLLDNELKVFGRRHGSDEWVLQNHIRLPEATRGLPGHEDRFFRQNEAIIVAAEETHVVVTPQEKTWPFSVDLETMEVERALERNKYAGTAFAYELPWPPAVLMTCAERGRSRRTRR</sequence>
<dbReference type="EMBL" id="OZ075118">
    <property type="protein sequence ID" value="CAL5088851.1"/>
    <property type="molecule type" value="Genomic_DNA"/>
</dbReference>
<reference evidence="2 3" key="2">
    <citation type="submission" date="2024-10" db="EMBL/GenBank/DDBJ databases">
        <authorList>
            <person name="Ryan C."/>
        </authorList>
    </citation>
    <scope>NUCLEOTIDE SEQUENCE [LARGE SCALE GENOMIC DNA]</scope>
</reference>
<organism evidence="2 3">
    <name type="scientific">Urochloa decumbens</name>
    <dbReference type="NCBI Taxonomy" id="240449"/>
    <lineage>
        <taxon>Eukaryota</taxon>
        <taxon>Viridiplantae</taxon>
        <taxon>Streptophyta</taxon>
        <taxon>Embryophyta</taxon>
        <taxon>Tracheophyta</taxon>
        <taxon>Spermatophyta</taxon>
        <taxon>Magnoliopsida</taxon>
        <taxon>Liliopsida</taxon>
        <taxon>Poales</taxon>
        <taxon>Poaceae</taxon>
        <taxon>PACMAD clade</taxon>
        <taxon>Panicoideae</taxon>
        <taxon>Panicodae</taxon>
        <taxon>Paniceae</taxon>
        <taxon>Melinidinae</taxon>
        <taxon>Urochloa</taxon>
    </lineage>
</organism>
<dbReference type="SUPFAM" id="SSF81383">
    <property type="entry name" value="F-box domain"/>
    <property type="match status" value="1"/>
</dbReference>
<feature type="region of interest" description="Disordered" evidence="1">
    <location>
        <begin position="1"/>
        <end position="35"/>
    </location>
</feature>
<reference evidence="3" key="1">
    <citation type="submission" date="2024-06" db="EMBL/GenBank/DDBJ databases">
        <authorList>
            <person name="Ryan C."/>
        </authorList>
    </citation>
    <scope>NUCLEOTIDE SEQUENCE [LARGE SCALE GENOMIC DNA]</scope>
</reference>
<gene>
    <name evidence="2" type="ORF">URODEC1_LOCUS113046</name>
</gene>
<dbReference type="AlphaFoldDB" id="A0ABC9G853"/>
<evidence type="ECO:0000256" key="1">
    <source>
        <dbReference type="SAM" id="MobiDB-lite"/>
    </source>
</evidence>
<accession>A0ABC9G853</accession>
<evidence type="ECO:0008006" key="4">
    <source>
        <dbReference type="Google" id="ProtNLM"/>
    </source>
</evidence>
<evidence type="ECO:0000313" key="3">
    <source>
        <dbReference type="Proteomes" id="UP001497457"/>
    </source>
</evidence>
<proteinExistence type="predicted"/>
<evidence type="ECO:0000313" key="2">
    <source>
        <dbReference type="EMBL" id="CAL5088851.1"/>
    </source>
</evidence>
<dbReference type="InterPro" id="IPR036047">
    <property type="entry name" value="F-box-like_dom_sf"/>
</dbReference>
<keyword evidence="3" id="KW-1185">Reference proteome</keyword>
<dbReference type="PANTHER" id="PTHR33207">
    <property type="entry name" value="F-BOX DOMAIN CONTAINING PROTEIN-RELATED"/>
    <property type="match status" value="1"/>
</dbReference>
<dbReference type="CDD" id="cd09917">
    <property type="entry name" value="F-box_SF"/>
    <property type="match status" value="1"/>
</dbReference>
<feature type="compositionally biased region" description="Basic residues" evidence="1">
    <location>
        <begin position="1"/>
        <end position="10"/>
    </location>
</feature>
<name>A0ABC9G853_9POAL</name>
<dbReference type="Proteomes" id="UP001497457">
    <property type="component" value="Chromosome 8b"/>
</dbReference>